<proteinExistence type="predicted"/>
<evidence type="ECO:0000313" key="2">
    <source>
        <dbReference type="Proteomes" id="UP000295727"/>
    </source>
</evidence>
<dbReference type="OrthoDB" id="9104777at2"/>
<reference evidence="1 2" key="1">
    <citation type="submission" date="2019-03" db="EMBL/GenBank/DDBJ databases">
        <title>Paraburkholderia sp. 7MH5, isolated from subtropical forest soil.</title>
        <authorList>
            <person name="Gao Z.-H."/>
            <person name="Qiu L.-H."/>
        </authorList>
    </citation>
    <scope>NUCLEOTIDE SEQUENCE [LARGE SCALE GENOMIC DNA]</scope>
    <source>
        <strain evidence="1 2">7MH5</strain>
    </source>
</reference>
<protein>
    <submittedName>
        <fullName evidence="1">Uncharacterized protein</fullName>
    </submittedName>
</protein>
<name>A0A4P7D2F8_9BURK</name>
<organism evidence="1 2">
    <name type="scientific">Paraburkholderia pallida</name>
    <dbReference type="NCBI Taxonomy" id="2547399"/>
    <lineage>
        <taxon>Bacteria</taxon>
        <taxon>Pseudomonadati</taxon>
        <taxon>Pseudomonadota</taxon>
        <taxon>Betaproteobacteria</taxon>
        <taxon>Burkholderiales</taxon>
        <taxon>Burkholderiaceae</taxon>
        <taxon>Paraburkholderia</taxon>
    </lineage>
</organism>
<gene>
    <name evidence="1" type="ORF">E1956_37290</name>
</gene>
<dbReference type="AlphaFoldDB" id="A0A4P7D2F8"/>
<dbReference type="RefSeq" id="WP_134758372.1">
    <property type="nucleotide sequence ID" value="NZ_CP038151.1"/>
</dbReference>
<dbReference type="KEGG" id="ppai:E1956_37290"/>
<dbReference type="EMBL" id="CP038151">
    <property type="protein sequence ID" value="QBR02859.1"/>
    <property type="molecule type" value="Genomic_DNA"/>
</dbReference>
<keyword evidence="2" id="KW-1185">Reference proteome</keyword>
<sequence>MAQDEVMGFGITGDTLFNSMDSVGLKGGRFLAVFRGQTMGERPFLPGVGVFEGDISATDRSTMRNMRNAVCAIKDVPNLRPGNPAFFSASVTCQDGREVNLIMDIPSIPRDVGYAVLTPARELITKFYKTGTPVAKLDVSAEFTQKDGKLIVTFKFKNNGSGEIAFSSPATWEGEFNPISKSSNIRIGGGLVNDDRYDFSLMLGAKQFLNASDYPDDVVKIPPGQVRYLKFSDYPNNRISNGRNEIGGTVSIGKVLEPELLKGAVEFRIANFKAEFTEAYPSNDEQLKQLEAYRRELLWDQGSPPDVPVKETGYYRAYGDYDTNAPRGDLPQLLRKGEKFPESALLRSVGGYSLERGPVKLWRWDAYPDSKVNASNAKPGA</sequence>
<evidence type="ECO:0000313" key="1">
    <source>
        <dbReference type="EMBL" id="QBR02859.1"/>
    </source>
</evidence>
<accession>A0A4P7D2F8</accession>
<dbReference type="Proteomes" id="UP000295727">
    <property type="component" value="Chromosome 4"/>
</dbReference>